<dbReference type="Gene3D" id="1.20.1070.10">
    <property type="entry name" value="Rhodopsin 7-helix transmembrane proteins"/>
    <property type="match status" value="1"/>
</dbReference>
<sequence>MNMSMYEDIDSITKIPSFIRTYIYAITGLLLSGINTPLFITIITDRNFRTYYRILSFVFVNGGITGLLMISYAILIFTKPNLQFATISNKKCIFQISTGLLQMKVLNAFGLLAHSIDRLLVVCYPIYYFRNIRKLNAILLTGWHILSFATAFLSIILTLLRPTRMIKRNCPQQSTLHPTALIIAQFLTSASASMSIMVMSCVVYCLKRRYNEIVKNATNAKRDLQNFLKKQKQFTLTALISCIITLCKVFFIAEFQFSKSFYYFKKKFLISTNLILLI</sequence>
<protein>
    <recommendedName>
        <fullName evidence="4">G-protein coupled receptors family 1 profile domain-containing protein</fullName>
    </recommendedName>
</protein>
<keyword evidence="1" id="KW-1133">Transmembrane helix</keyword>
<feature type="transmembrane region" description="Helical" evidence="1">
    <location>
        <begin position="54"/>
        <end position="77"/>
    </location>
</feature>
<keyword evidence="1" id="KW-0472">Membrane</keyword>
<evidence type="ECO:0000313" key="2">
    <source>
        <dbReference type="EnsemblMetazoa" id="OVOC13510.1"/>
    </source>
</evidence>
<evidence type="ECO:0000313" key="3">
    <source>
        <dbReference type="Proteomes" id="UP000024404"/>
    </source>
</evidence>
<keyword evidence="3" id="KW-1185">Reference proteome</keyword>
<evidence type="ECO:0000256" key="1">
    <source>
        <dbReference type="SAM" id="Phobius"/>
    </source>
</evidence>
<reference evidence="2" key="2">
    <citation type="submission" date="2022-06" db="UniProtKB">
        <authorList>
            <consortium name="EnsemblMetazoa"/>
        </authorList>
    </citation>
    <scope>IDENTIFICATION</scope>
</reference>
<feature type="transmembrane region" description="Helical" evidence="1">
    <location>
        <begin position="21"/>
        <end position="42"/>
    </location>
</feature>
<feature type="transmembrane region" description="Helical" evidence="1">
    <location>
        <begin position="137"/>
        <end position="160"/>
    </location>
</feature>
<dbReference type="EnsemblMetazoa" id="OVOC13510.1">
    <property type="protein sequence ID" value="OVOC13510.1"/>
    <property type="gene ID" value="WBGene00255544"/>
</dbReference>
<reference evidence="3" key="1">
    <citation type="submission" date="2013-10" db="EMBL/GenBank/DDBJ databases">
        <title>Genome sequencing of Onchocerca volvulus.</title>
        <authorList>
            <person name="Cotton J."/>
            <person name="Tsai J."/>
            <person name="Stanley E."/>
            <person name="Tracey A."/>
            <person name="Holroyd N."/>
            <person name="Lustigman S."/>
            <person name="Berriman M."/>
        </authorList>
    </citation>
    <scope>NUCLEOTIDE SEQUENCE</scope>
</reference>
<dbReference type="EMBL" id="CMVM020000420">
    <property type="status" value="NOT_ANNOTATED_CDS"/>
    <property type="molecule type" value="Genomic_DNA"/>
</dbReference>
<organism evidence="2 3">
    <name type="scientific">Onchocerca volvulus</name>
    <dbReference type="NCBI Taxonomy" id="6282"/>
    <lineage>
        <taxon>Eukaryota</taxon>
        <taxon>Metazoa</taxon>
        <taxon>Ecdysozoa</taxon>
        <taxon>Nematoda</taxon>
        <taxon>Chromadorea</taxon>
        <taxon>Rhabditida</taxon>
        <taxon>Spirurina</taxon>
        <taxon>Spiruromorpha</taxon>
        <taxon>Filarioidea</taxon>
        <taxon>Onchocercidae</taxon>
        <taxon>Onchocerca</taxon>
    </lineage>
</organism>
<accession>A0A8R1XNX6</accession>
<evidence type="ECO:0008006" key="4">
    <source>
        <dbReference type="Google" id="ProtNLM"/>
    </source>
</evidence>
<dbReference type="SUPFAM" id="SSF81321">
    <property type="entry name" value="Family A G protein-coupled receptor-like"/>
    <property type="match status" value="1"/>
</dbReference>
<feature type="transmembrane region" description="Helical" evidence="1">
    <location>
        <begin position="180"/>
        <end position="206"/>
    </location>
</feature>
<dbReference type="Proteomes" id="UP000024404">
    <property type="component" value="Unassembled WGS sequence"/>
</dbReference>
<dbReference type="AlphaFoldDB" id="A0A8R1XNX6"/>
<keyword evidence="1" id="KW-0812">Transmembrane</keyword>
<proteinExistence type="predicted"/>
<name>A0A8R1XNX6_ONCVO</name>
<feature type="transmembrane region" description="Helical" evidence="1">
    <location>
        <begin position="234"/>
        <end position="253"/>
    </location>
</feature>